<dbReference type="OrthoDB" id="27073at10239"/>
<reference evidence="1 2" key="1">
    <citation type="journal article" date="2010" name="Environ. Microbiol.">
        <title>Genomic analysis of oceanic cyanobacterial myoviruses compared with T4-like myoviruses from diverse hosts and environments.</title>
        <authorList>
            <person name="Sullivan M.B."/>
            <person name="Huang K.H."/>
            <person name="Ignacio-Espinoza J.C."/>
            <person name="Berlin A.M."/>
            <person name="Kelly L."/>
            <person name="Weigele P.R."/>
            <person name="DeFrancesco A.S."/>
            <person name="Kern S.E."/>
            <person name="Thompson L.R."/>
            <person name="Young S."/>
            <person name="Yandava C."/>
            <person name="Fu R."/>
            <person name="Krastins B."/>
            <person name="Chase M."/>
            <person name="Sarracino D."/>
            <person name="Osburne M.S."/>
            <person name="Henn M.R."/>
            <person name="Chisholm S.W."/>
        </authorList>
    </citation>
    <scope>NUCLEOTIDE SEQUENCE [LARGE SCALE GENOMIC DNA]</scope>
    <source>
        <strain evidence="1">8102-12</strain>
    </source>
</reference>
<proteinExistence type="predicted"/>
<gene>
    <name evidence="1" type="ORF">SSSM5_194</name>
</gene>
<dbReference type="KEGG" id="vg:10329171"/>
<dbReference type="GeneID" id="10329171"/>
<accession>E3SKN4</accession>
<protein>
    <submittedName>
        <fullName evidence="1">Uncharacterized protein</fullName>
    </submittedName>
</protein>
<dbReference type="EMBL" id="GU071097">
    <property type="protein sequence ID" value="ADO97876.1"/>
    <property type="molecule type" value="Genomic_DNA"/>
</dbReference>
<name>E3SKN4_9CAUD</name>
<sequence>MLKINLEWNYDIPDYDPEKHDPPKTFAFLTYRGVHYAKWVNLKPFELPPWRVTS</sequence>
<dbReference type="Proteomes" id="UP000006526">
    <property type="component" value="Segment"/>
</dbReference>
<evidence type="ECO:0000313" key="2">
    <source>
        <dbReference type="Proteomes" id="UP000006526"/>
    </source>
</evidence>
<dbReference type="RefSeq" id="YP_004324797.1">
    <property type="nucleotide sequence ID" value="NC_015289.1"/>
</dbReference>
<evidence type="ECO:0000313" key="1">
    <source>
        <dbReference type="EMBL" id="ADO97876.1"/>
    </source>
</evidence>
<organism evidence="1 2">
    <name type="scientific">Synechococcus phage S-SSM5</name>
    <dbReference type="NCBI Taxonomy" id="445685"/>
    <lineage>
        <taxon>Viruses</taxon>
        <taxon>Duplodnaviria</taxon>
        <taxon>Heunggongvirae</taxon>
        <taxon>Uroviricota</taxon>
        <taxon>Caudoviricetes</taxon>
        <taxon>Pantevenvirales</taxon>
        <taxon>Kyanoviridae</taxon>
        <taxon>Glaucusvirus</taxon>
        <taxon>Glaucusvirus ssm5</taxon>
    </lineage>
</organism>
<keyword evidence="2" id="KW-1185">Reference proteome</keyword>